<evidence type="ECO:0000259" key="5">
    <source>
        <dbReference type="Pfam" id="PF13336"/>
    </source>
</evidence>
<dbReference type="Gene3D" id="3.40.1080.20">
    <property type="entry name" value="Acetyl-CoA hydrolase/transferase C-terminal domain"/>
    <property type="match status" value="1"/>
</dbReference>
<feature type="active site" description="5-glutamyl coenzyme A thioester intermediate" evidence="2">
    <location>
        <position position="279"/>
    </location>
</feature>
<feature type="domain" description="Acetyl-CoA hydrolase/transferase C-terminal" evidence="5">
    <location>
        <begin position="308"/>
        <end position="454"/>
    </location>
</feature>
<feature type="binding site" evidence="3">
    <location>
        <position position="373"/>
    </location>
    <ligand>
        <name>CoA</name>
        <dbReference type="ChEBI" id="CHEBI:57287"/>
    </ligand>
</feature>
<dbReference type="GO" id="GO:0006083">
    <property type="term" value="P:acetate metabolic process"/>
    <property type="evidence" value="ECO:0007669"/>
    <property type="project" value="InterPro"/>
</dbReference>
<feature type="domain" description="Acetyl-CoA hydrolase/transferase N-terminal" evidence="4">
    <location>
        <begin position="2"/>
        <end position="206"/>
    </location>
</feature>
<keyword evidence="6" id="KW-0378">Hydrolase</keyword>
<evidence type="ECO:0000313" key="7">
    <source>
        <dbReference type="Proteomes" id="UP000182569"/>
    </source>
</evidence>
<evidence type="ECO:0000313" key="6">
    <source>
        <dbReference type="EMBL" id="APC42672.1"/>
    </source>
</evidence>
<gene>
    <name evidence="6" type="ORF">A7L45_11965</name>
</gene>
<dbReference type="PANTHER" id="PTHR43609:SF1">
    <property type="entry name" value="ACETYL-COA HYDROLASE"/>
    <property type="match status" value="1"/>
</dbReference>
<dbReference type="InterPro" id="IPR026888">
    <property type="entry name" value="AcetylCoA_hyd_C"/>
</dbReference>
<name>A0A1J0GP30_9CLOT</name>
<protein>
    <submittedName>
        <fullName evidence="6">Acetyl-CoA hydrolase</fullName>
    </submittedName>
</protein>
<dbReference type="GO" id="GO:0003986">
    <property type="term" value="F:acetyl-CoA hydrolase activity"/>
    <property type="evidence" value="ECO:0007669"/>
    <property type="project" value="TreeGrafter"/>
</dbReference>
<dbReference type="FunFam" id="3.40.1080.20:FF:000001">
    <property type="entry name" value="Acetyl-CoA hydrolase Ach1"/>
    <property type="match status" value="1"/>
</dbReference>
<dbReference type="STRING" id="1552.A7L45_11965"/>
<dbReference type="Pfam" id="PF13336">
    <property type="entry name" value="AcetylCoA_hyd_C"/>
    <property type="match status" value="1"/>
</dbReference>
<evidence type="ECO:0000256" key="1">
    <source>
        <dbReference type="ARBA" id="ARBA00009632"/>
    </source>
</evidence>
<dbReference type="GO" id="GO:0006084">
    <property type="term" value="P:acetyl-CoA metabolic process"/>
    <property type="evidence" value="ECO:0007669"/>
    <property type="project" value="InterPro"/>
</dbReference>
<dbReference type="Gene3D" id="3.40.1080.10">
    <property type="entry name" value="Glutaconate Coenzyme A-transferase"/>
    <property type="match status" value="1"/>
</dbReference>
<dbReference type="KEGG" id="ceu:A7L45_11965"/>
<dbReference type="InterPro" id="IPR037171">
    <property type="entry name" value="NagB/RpiA_transferase-like"/>
</dbReference>
<evidence type="ECO:0000256" key="3">
    <source>
        <dbReference type="PIRSR" id="PIRSR617821-2"/>
    </source>
</evidence>
<dbReference type="RefSeq" id="WP_071614954.1">
    <property type="nucleotide sequence ID" value="NZ_CP015756.1"/>
</dbReference>
<feature type="binding site" evidence="3">
    <location>
        <position position="393"/>
    </location>
    <ligand>
        <name>CoA</name>
        <dbReference type="ChEBI" id="CHEBI:57287"/>
    </ligand>
</feature>
<keyword evidence="7" id="KW-1185">Reference proteome</keyword>
<evidence type="ECO:0000259" key="4">
    <source>
        <dbReference type="Pfam" id="PF02550"/>
    </source>
</evidence>
<dbReference type="AlphaFoldDB" id="A0A1J0GP30"/>
<comment type="similarity">
    <text evidence="1">Belongs to the acetyl-CoA hydrolase/transferase family.</text>
</comment>
<dbReference type="InterPro" id="IPR038460">
    <property type="entry name" value="AcetylCoA_hyd_C_sf"/>
</dbReference>
<feature type="binding site" evidence="3">
    <location>
        <position position="369"/>
    </location>
    <ligand>
        <name>CoA</name>
        <dbReference type="ChEBI" id="CHEBI:57287"/>
    </ligand>
</feature>
<feature type="binding site" evidence="3">
    <location>
        <begin position="254"/>
        <end position="258"/>
    </location>
    <ligand>
        <name>CoA</name>
        <dbReference type="ChEBI" id="CHEBI:57287"/>
    </ligand>
</feature>
<proteinExistence type="inferred from homology"/>
<dbReference type="PANTHER" id="PTHR43609">
    <property type="entry name" value="ACETYL-COA HYDROLASE"/>
    <property type="match status" value="1"/>
</dbReference>
<reference evidence="7" key="1">
    <citation type="journal article" date="2016" name="Front. Microbiol.">
        <title>Complete Genome Sequence of Clostridium estertheticum DSM 8809, a Microbe Identified in Spoiled Vacuum Packed Beef.</title>
        <authorList>
            <person name="Yu Z."/>
            <person name="Gunn L."/>
            <person name="Brennan E."/>
            <person name="Reid R."/>
            <person name="Wall P.G."/>
            <person name="Gaora O.P."/>
            <person name="Hurley D."/>
            <person name="Bolton D."/>
            <person name="Fanning S."/>
        </authorList>
    </citation>
    <scope>NUCLEOTIDE SEQUENCE [LARGE SCALE GENOMIC DNA]</scope>
    <source>
        <strain evidence="7">DSM 8809</strain>
    </source>
</reference>
<dbReference type="Gene3D" id="3.30.750.70">
    <property type="entry name" value="4-hydroxybutyrate coenzyme like domains"/>
    <property type="match status" value="1"/>
</dbReference>
<accession>A0A1J0GP30</accession>
<dbReference type="InterPro" id="IPR003702">
    <property type="entry name" value="ActCoA_hydro_N"/>
</dbReference>
<dbReference type="NCBIfam" id="TIGR03458">
    <property type="entry name" value="YgfH_subfam"/>
    <property type="match status" value="1"/>
</dbReference>
<dbReference type="EMBL" id="CP015756">
    <property type="protein sequence ID" value="APC42672.1"/>
    <property type="molecule type" value="Genomic_DNA"/>
</dbReference>
<organism evidence="6 7">
    <name type="scientific">Clostridium estertheticum subsp. estertheticum</name>
    <dbReference type="NCBI Taxonomy" id="1552"/>
    <lineage>
        <taxon>Bacteria</taxon>
        <taxon>Bacillati</taxon>
        <taxon>Bacillota</taxon>
        <taxon>Clostridia</taxon>
        <taxon>Eubacteriales</taxon>
        <taxon>Clostridiaceae</taxon>
        <taxon>Clostridium</taxon>
    </lineage>
</organism>
<dbReference type="InterPro" id="IPR046433">
    <property type="entry name" value="ActCoA_hydro"/>
</dbReference>
<dbReference type="InterPro" id="IPR017821">
    <property type="entry name" value="Succinate_CoA_transferase"/>
</dbReference>
<dbReference type="GO" id="GO:0008775">
    <property type="term" value="F:acetate CoA-transferase activity"/>
    <property type="evidence" value="ECO:0007669"/>
    <property type="project" value="InterPro"/>
</dbReference>
<dbReference type="OrthoDB" id="9801795at2"/>
<dbReference type="Proteomes" id="UP000182569">
    <property type="component" value="Chromosome"/>
</dbReference>
<dbReference type="Pfam" id="PF02550">
    <property type="entry name" value="AcetylCoA_hydro"/>
    <property type="match status" value="1"/>
</dbReference>
<evidence type="ECO:0000256" key="2">
    <source>
        <dbReference type="PIRSR" id="PIRSR617821-1"/>
    </source>
</evidence>
<dbReference type="SUPFAM" id="SSF100950">
    <property type="entry name" value="NagB/RpiA/CoA transferase-like"/>
    <property type="match status" value="2"/>
</dbReference>
<sequence length="507" mass="55406">MKKVVSAEVAASLVKDGMVIGVSGFSPSGYPKAVPLALAQRVKNTGEKMKLTLYTGASVGAEIDGAWSEVGIISKRMPYQTNSSLRNNINKGLTEYIDMNLSVMPQFINYGFLPKVNIAIVEALGITEEGNIIPTTAVGNTATYVANADKIIIEVNENQPLSLEGIADIYTLENPPFRKPIPITHTGDRIGTTYIPCKLEKIVAVVMTNMPDKTRPLKAMDETSKAISKNLIEFLENEVKERRLPENLLPIQSGVGSVANAVLAGLCESKLKNLTCYTEVIQDSMLDLIRCGKAKMVSSTALCPSPAGMEDFRRDLDSLKDKIILRPQEISNNPEVIRRLGVIAINTALEVDIYGNVNSTHVMGTKMMNGIGGSGDFAENASLTIFTTESIAKKGNISTIVPIVSHVDHTEHNVMVIVTEQGTADLRGKSPKERALAIINNCAHPDYRPQLLEYLEKAQECSGKHTPHVLCDALSWHIRFMETGTMKKKFIKFTFGNDENNDKLIVS</sequence>